<evidence type="ECO:0000256" key="2">
    <source>
        <dbReference type="ARBA" id="ARBA00022963"/>
    </source>
</evidence>
<evidence type="ECO:0000259" key="5">
    <source>
        <dbReference type="PROSITE" id="PS51635"/>
    </source>
</evidence>
<feature type="short sequence motif" description="GXSXG" evidence="4">
    <location>
        <begin position="676"/>
        <end position="680"/>
    </location>
</feature>
<keyword evidence="2 4" id="KW-0442">Lipid degradation</keyword>
<name>A0A8H5XVL3_9HYPO</name>
<accession>A0A8H5XVL3</accession>
<keyword evidence="1 4" id="KW-0378">Hydrolase</keyword>
<sequence length="983" mass="112272">MDPAEGNRLRFCRFIRSFQCEKVPCDLFVRACEPKLTWSSSGEVVERLPLEAGVPEWVTDLYNTNKHLLHDAGHGAHIGGLEIIIENGVTYFEVATAIKPETELCQLSSIADERSMAQERIGVFLQAFPSINIEIIGEEIVERLIDIAKRSILPLLLCVTEADIIDWLFPKNRWDLESYIFSFFEFLYQVIAFLGVEHPLLPLSLPERILNTAPHDLGNDSIVTLRKVADIVKHFKDNGPDLLDDKPLPPGTETDQRSHAMLGYFLSLQNNYFSKALKTWQPLLSNSPSQMEYLAAISFCDQSRLALSDRPAILTLDTRVLEGLLRSRRKQYDQAAKALEATRVELVAQYGPCSMQLGIVTSELANCYNVLRREALAEFTLTQSLELRRDSNLSNRRDEIYLRLALADSFIGQAKYKNALPILENIIDKPNISATFRMMSALRLTRSRRRMHGDAREAFKQKSPLWTGLSLLDIVPDVLVMEYVEELGCCISQLPKRELEDSNNVRDLVKAVNSALRTSSSVTSNPCWEWYTNCQQEYSGQIRNATMADKRKRWDEVLQNEDPIRIRTPISPWSPASSCPSPRAVDDTFVDKGPWSERSVLSFDGGGVRAISSLLILKRIMQKIEMLELTHPDGPCYSSSDSMWSPRDRSDPLIIPEESDRIERYFPCHYFDYVAGTSTGGLMLGRLRMSVDQAIDNFINFGNTVFGRPRLFHTTSAYFPSRTKYPAANVRRAFQNITKAAACIWDNSAWDLIGDNSIFQENNGGIRTIVLSFHLKGSPKKIWRSWDHKEETRIWEVASATSATPGYFDAIEIDGATYLDGSLVANNPSYRALEEVLTIHRKVPVLFINIGTGTQDGNDVTFRSDTKWRDLRWRDRLQRPNRLFEHTVTEFYADSETKQFLQLARDEGLEEVYRLSAREDLQAIPFDDWQPAVTGKKTVQEITNITNEYLDKDEVRKMIDRIAKEAVRIRRARARTEQWKRFI</sequence>
<organism evidence="6 7">
    <name type="scientific">Fusarium globosum</name>
    <dbReference type="NCBI Taxonomy" id="78864"/>
    <lineage>
        <taxon>Eukaryota</taxon>
        <taxon>Fungi</taxon>
        <taxon>Dikarya</taxon>
        <taxon>Ascomycota</taxon>
        <taxon>Pezizomycotina</taxon>
        <taxon>Sordariomycetes</taxon>
        <taxon>Hypocreomycetidae</taxon>
        <taxon>Hypocreales</taxon>
        <taxon>Nectriaceae</taxon>
        <taxon>Fusarium</taxon>
        <taxon>Fusarium fujikuroi species complex</taxon>
    </lineage>
</organism>
<comment type="caution">
    <text evidence="4">Lacks conserved residue(s) required for the propagation of feature annotation.</text>
</comment>
<dbReference type="GO" id="GO:0019369">
    <property type="term" value="P:arachidonate metabolic process"/>
    <property type="evidence" value="ECO:0007669"/>
    <property type="project" value="TreeGrafter"/>
</dbReference>
<keyword evidence="7" id="KW-1185">Reference proteome</keyword>
<evidence type="ECO:0000256" key="3">
    <source>
        <dbReference type="ARBA" id="ARBA00023098"/>
    </source>
</evidence>
<dbReference type="AlphaFoldDB" id="A0A8H5XVL3"/>
<dbReference type="GO" id="GO:0046486">
    <property type="term" value="P:glycerolipid metabolic process"/>
    <property type="evidence" value="ECO:0007669"/>
    <property type="project" value="UniProtKB-ARBA"/>
</dbReference>
<dbReference type="PANTHER" id="PTHR24185">
    <property type="entry name" value="CALCIUM-INDEPENDENT PHOSPHOLIPASE A2-GAMMA"/>
    <property type="match status" value="1"/>
</dbReference>
<dbReference type="Proteomes" id="UP000532311">
    <property type="component" value="Unassembled WGS sequence"/>
</dbReference>
<gene>
    <name evidence="6" type="ORF">FGLOB1_10858</name>
</gene>
<proteinExistence type="predicted"/>
<evidence type="ECO:0000256" key="1">
    <source>
        <dbReference type="ARBA" id="ARBA00022801"/>
    </source>
</evidence>
<dbReference type="GO" id="GO:0016020">
    <property type="term" value="C:membrane"/>
    <property type="evidence" value="ECO:0007669"/>
    <property type="project" value="TreeGrafter"/>
</dbReference>
<feature type="active site" description="Nucleophile" evidence="4">
    <location>
        <position position="678"/>
    </location>
</feature>
<dbReference type="Pfam" id="PF01734">
    <property type="entry name" value="Patatin"/>
    <property type="match status" value="1"/>
</dbReference>
<dbReference type="GO" id="GO:0016042">
    <property type="term" value="P:lipid catabolic process"/>
    <property type="evidence" value="ECO:0007669"/>
    <property type="project" value="UniProtKB-UniRule"/>
</dbReference>
<dbReference type="InterPro" id="IPR002641">
    <property type="entry name" value="PNPLA_dom"/>
</dbReference>
<evidence type="ECO:0000313" key="7">
    <source>
        <dbReference type="Proteomes" id="UP000532311"/>
    </source>
</evidence>
<dbReference type="Gene3D" id="3.40.1090.10">
    <property type="entry name" value="Cytosolic phospholipase A2 catalytic domain"/>
    <property type="match status" value="1"/>
</dbReference>
<keyword evidence="3 4" id="KW-0443">Lipid metabolism</keyword>
<feature type="active site" description="Proton acceptor" evidence="4">
    <location>
        <position position="820"/>
    </location>
</feature>
<reference evidence="6 7" key="1">
    <citation type="submission" date="2020-05" db="EMBL/GenBank/DDBJ databases">
        <title>Identification and distribution of gene clusters putatively required for synthesis of sphingolipid metabolism inhibitors in phylogenetically diverse species of the filamentous fungus Fusarium.</title>
        <authorList>
            <person name="Kim H.-S."/>
            <person name="Busman M."/>
            <person name="Brown D.W."/>
            <person name="Divon H."/>
            <person name="Uhlig S."/>
            <person name="Proctor R.H."/>
        </authorList>
    </citation>
    <scope>NUCLEOTIDE SEQUENCE [LARGE SCALE GENOMIC DNA]</scope>
    <source>
        <strain evidence="6 7">NRRL 26131</strain>
    </source>
</reference>
<protein>
    <submittedName>
        <fullName evidence="6">Guanine nucleotide-binding alpha-3 subunit</fullName>
    </submittedName>
</protein>
<evidence type="ECO:0000313" key="6">
    <source>
        <dbReference type="EMBL" id="KAF5700326.1"/>
    </source>
</evidence>
<dbReference type="Gene3D" id="1.25.40.10">
    <property type="entry name" value="Tetratricopeptide repeat domain"/>
    <property type="match status" value="1"/>
</dbReference>
<dbReference type="EMBL" id="JAAQPF010000535">
    <property type="protein sequence ID" value="KAF5700326.1"/>
    <property type="molecule type" value="Genomic_DNA"/>
</dbReference>
<comment type="caution">
    <text evidence="6">The sequence shown here is derived from an EMBL/GenBank/DDBJ whole genome shotgun (WGS) entry which is preliminary data.</text>
</comment>
<dbReference type="InterPro" id="IPR016035">
    <property type="entry name" value="Acyl_Trfase/lysoPLipase"/>
</dbReference>
<feature type="domain" description="PNPLA" evidence="5">
    <location>
        <begin position="601"/>
        <end position="833"/>
    </location>
</feature>
<dbReference type="GO" id="GO:0047499">
    <property type="term" value="F:calcium-independent phospholipase A2 activity"/>
    <property type="evidence" value="ECO:0007669"/>
    <property type="project" value="TreeGrafter"/>
</dbReference>
<dbReference type="InterPro" id="IPR011990">
    <property type="entry name" value="TPR-like_helical_dom_sf"/>
</dbReference>
<evidence type="ECO:0000256" key="4">
    <source>
        <dbReference type="PROSITE-ProRule" id="PRU01161"/>
    </source>
</evidence>
<dbReference type="PROSITE" id="PS51635">
    <property type="entry name" value="PNPLA"/>
    <property type="match status" value="1"/>
</dbReference>
<dbReference type="PANTHER" id="PTHR24185:SF1">
    <property type="entry name" value="CALCIUM-INDEPENDENT PHOSPHOLIPASE A2-GAMMA"/>
    <property type="match status" value="1"/>
</dbReference>
<dbReference type="SUPFAM" id="SSF52151">
    <property type="entry name" value="FabD/lysophospholipase-like"/>
    <property type="match status" value="1"/>
</dbReference>